<feature type="transmembrane region" description="Helical" evidence="1">
    <location>
        <begin position="406"/>
        <end position="425"/>
    </location>
</feature>
<feature type="transmembrane region" description="Helical" evidence="1">
    <location>
        <begin position="73"/>
        <end position="91"/>
    </location>
</feature>
<dbReference type="AlphaFoldDB" id="A0A0E9N0K6"/>
<dbReference type="InterPro" id="IPR007349">
    <property type="entry name" value="DUF418"/>
</dbReference>
<evidence type="ECO:0000256" key="1">
    <source>
        <dbReference type="SAM" id="Phobius"/>
    </source>
</evidence>
<dbReference type="Proteomes" id="UP000033121">
    <property type="component" value="Unassembled WGS sequence"/>
</dbReference>
<keyword evidence="1" id="KW-0472">Membrane</keyword>
<dbReference type="RefSeq" id="WP_046369397.1">
    <property type="nucleotide sequence ID" value="NZ_BBWV01000002.1"/>
</dbReference>
<sequence>MIFPLSEGPETRLSPGPQRTPFPFIIGVSLLFLWFTAAWETGGFTSNLQKWLLQSSKGWGYRAYGAAEILLRYKMEGLLFLVAGAGLYVFLHDARKKDGKLNIDLLIRRQIWLILLGVINAFVFLFSGDILFLLGVAGILFFSFAALQPKHLLLLSIFCCVAWMGKNYWDYADHKDAHNKYLAAIAVEKKWPKDSTARAKSDTLTADQKSEKEAWEGIAKGVKYNKDADKERTKGVQKVSYAENSKTLMPANQQRQSSFIYSKGIWGAGMFLLLGMALYGGGFFHWQRSRSTLLLIAVGTLTAGVLLAWWRLHQQQVAMKDYGNYIGKHALPFHFFQPLEQLLMVTGYACKLMWVFTGTWWRKLVALLALPGQMPLTVYLLQCGATAFFFNGSGMGYYGRLSQPQLYFFAAEMGILVLGACILWSKVFRRGPAEWLLDYAITGERPPAIRETQSFQTQTDLV</sequence>
<keyword evidence="4" id="KW-1185">Reference proteome</keyword>
<dbReference type="STRING" id="1220578.FPE01S_02_06420"/>
<comment type="caution">
    <text evidence="3">The sequence shown here is derived from an EMBL/GenBank/DDBJ whole genome shotgun (WGS) entry which is preliminary data.</text>
</comment>
<evidence type="ECO:0000259" key="2">
    <source>
        <dbReference type="Pfam" id="PF04235"/>
    </source>
</evidence>
<feature type="transmembrane region" description="Helical" evidence="1">
    <location>
        <begin position="151"/>
        <end position="169"/>
    </location>
</feature>
<accession>A0A0E9N0K6</accession>
<gene>
    <name evidence="3" type="ORF">FPE01S_02_06420</name>
</gene>
<feature type="transmembrane region" description="Helical" evidence="1">
    <location>
        <begin position="21"/>
        <end position="39"/>
    </location>
</feature>
<feature type="transmembrane region" description="Helical" evidence="1">
    <location>
        <begin position="265"/>
        <end position="286"/>
    </location>
</feature>
<dbReference type="EMBL" id="BBWV01000002">
    <property type="protein sequence ID" value="GAO43537.1"/>
    <property type="molecule type" value="Genomic_DNA"/>
</dbReference>
<protein>
    <recommendedName>
        <fullName evidence="2">DUF418 domain-containing protein</fullName>
    </recommendedName>
</protein>
<organism evidence="3 4">
    <name type="scientific">Flavihumibacter petaseus NBRC 106054</name>
    <dbReference type="NCBI Taxonomy" id="1220578"/>
    <lineage>
        <taxon>Bacteria</taxon>
        <taxon>Pseudomonadati</taxon>
        <taxon>Bacteroidota</taxon>
        <taxon>Chitinophagia</taxon>
        <taxon>Chitinophagales</taxon>
        <taxon>Chitinophagaceae</taxon>
        <taxon>Flavihumibacter</taxon>
    </lineage>
</organism>
<feature type="domain" description="DUF418" evidence="2">
    <location>
        <begin position="282"/>
        <end position="437"/>
    </location>
</feature>
<dbReference type="OrthoDB" id="9807744at2"/>
<keyword evidence="1" id="KW-1133">Transmembrane helix</keyword>
<dbReference type="InterPro" id="IPR052529">
    <property type="entry name" value="Bact_Transport_Assoc"/>
</dbReference>
<feature type="transmembrane region" description="Helical" evidence="1">
    <location>
        <begin position="292"/>
        <end position="310"/>
    </location>
</feature>
<dbReference type="Pfam" id="PF04235">
    <property type="entry name" value="DUF418"/>
    <property type="match status" value="1"/>
</dbReference>
<feature type="transmembrane region" description="Helical" evidence="1">
    <location>
        <begin position="112"/>
        <end position="145"/>
    </location>
</feature>
<evidence type="ECO:0000313" key="3">
    <source>
        <dbReference type="EMBL" id="GAO43537.1"/>
    </source>
</evidence>
<evidence type="ECO:0000313" key="4">
    <source>
        <dbReference type="Proteomes" id="UP000033121"/>
    </source>
</evidence>
<dbReference type="PANTHER" id="PTHR30590">
    <property type="entry name" value="INNER MEMBRANE PROTEIN"/>
    <property type="match status" value="1"/>
</dbReference>
<reference evidence="3 4" key="1">
    <citation type="submission" date="2015-04" db="EMBL/GenBank/DDBJ databases">
        <title>Whole genome shotgun sequence of Flavihumibacter petaseus NBRC 106054.</title>
        <authorList>
            <person name="Miyazawa S."/>
            <person name="Hosoyama A."/>
            <person name="Hashimoto M."/>
            <person name="Noguchi M."/>
            <person name="Tsuchikane K."/>
            <person name="Ohji S."/>
            <person name="Yamazoe A."/>
            <person name="Ichikawa N."/>
            <person name="Kimura A."/>
            <person name="Fujita N."/>
        </authorList>
    </citation>
    <scope>NUCLEOTIDE SEQUENCE [LARGE SCALE GENOMIC DNA]</scope>
    <source>
        <strain evidence="3 4">NBRC 106054</strain>
    </source>
</reference>
<name>A0A0E9N0K6_9BACT</name>
<dbReference type="PANTHER" id="PTHR30590:SF2">
    <property type="entry name" value="INNER MEMBRANE PROTEIN"/>
    <property type="match status" value="1"/>
</dbReference>
<keyword evidence="1" id="KW-0812">Transmembrane</keyword>
<proteinExistence type="predicted"/>